<dbReference type="Pfam" id="PF23377">
    <property type="entry name" value="Beta-prop_IFT122_2nd"/>
    <property type="match status" value="1"/>
</dbReference>
<dbReference type="Proteomes" id="UP000265618">
    <property type="component" value="Unassembled WGS sequence"/>
</dbReference>
<reference evidence="4 5" key="1">
    <citation type="journal article" date="2018" name="PLoS ONE">
        <title>The draft genome of Kipferlia bialata reveals reductive genome evolution in fornicate parasites.</title>
        <authorList>
            <person name="Tanifuji G."/>
            <person name="Takabayashi S."/>
            <person name="Kume K."/>
            <person name="Takagi M."/>
            <person name="Nakayama T."/>
            <person name="Kamikawa R."/>
            <person name="Inagaki Y."/>
            <person name="Hashimoto T."/>
        </authorList>
    </citation>
    <scope>NUCLEOTIDE SEQUENCE [LARGE SCALE GENOMIC DNA]</scope>
    <source>
        <strain evidence="4">NY0173</strain>
    </source>
</reference>
<evidence type="ECO:0000256" key="2">
    <source>
        <dbReference type="ARBA" id="ARBA00022737"/>
    </source>
</evidence>
<evidence type="ECO:0000259" key="3">
    <source>
        <dbReference type="Pfam" id="PF23377"/>
    </source>
</evidence>
<sequence>SVVHSSGIRCMDLSADKGRLVVVDKNAQCHTYRTAAERFIKALDEDEDTKDTGGSLSTIEGVVSVACNSVVPDLYAISGIGRLAVYLGSFPLYVQTIANDGFVIGFARNCCYLFIRDEISVFTVPVSPAVRHLITKARSLAASLPPPTDGFCQEEVAAVYRKALEIANLQVPASTWRDLGSAALLGGCLDVAREAYLRVMDVAELRLVEQAQDILYHETDPAEKTKRWAYIRAEMLARLGQYAQAGPLYLKAGKPNDVIDLAMPASPTMPST</sequence>
<dbReference type="EMBL" id="BDIP01001356">
    <property type="protein sequence ID" value="GIQ84223.1"/>
    <property type="molecule type" value="Genomic_DNA"/>
</dbReference>
<evidence type="ECO:0000256" key="1">
    <source>
        <dbReference type="ARBA" id="ARBA00022574"/>
    </source>
</evidence>
<dbReference type="InterPro" id="IPR056152">
    <property type="entry name" value="Beta-prop_IFT122_2nd"/>
</dbReference>
<evidence type="ECO:0000313" key="4">
    <source>
        <dbReference type="EMBL" id="GIQ84223.1"/>
    </source>
</evidence>
<dbReference type="PANTHER" id="PTHR12764">
    <property type="entry name" value="WD REPEAT DOMAIN-RELATED"/>
    <property type="match status" value="1"/>
</dbReference>
<dbReference type="PANTHER" id="PTHR12764:SF4">
    <property type="entry name" value="INTRAFLAGELLAR TRANSPORT PROTEIN 122 HOMOLOG"/>
    <property type="match status" value="1"/>
</dbReference>
<dbReference type="GO" id="GO:0097730">
    <property type="term" value="C:non-motile cilium"/>
    <property type="evidence" value="ECO:0007669"/>
    <property type="project" value="TreeGrafter"/>
</dbReference>
<dbReference type="AlphaFoldDB" id="A0A9K3GIE6"/>
<name>A0A9K3GIE6_9EUKA</name>
<feature type="non-terminal residue" evidence="4">
    <location>
        <position position="1"/>
    </location>
</feature>
<keyword evidence="1" id="KW-0853">WD repeat</keyword>
<accession>A0A9K3GIE6</accession>
<dbReference type="InterPro" id="IPR039857">
    <property type="entry name" value="Ift122/121"/>
</dbReference>
<gene>
    <name evidence="4" type="ORF">KIPB_005675</name>
</gene>
<keyword evidence="5" id="KW-1185">Reference proteome</keyword>
<organism evidence="4 5">
    <name type="scientific">Kipferlia bialata</name>
    <dbReference type="NCBI Taxonomy" id="797122"/>
    <lineage>
        <taxon>Eukaryota</taxon>
        <taxon>Metamonada</taxon>
        <taxon>Carpediemonas-like organisms</taxon>
        <taxon>Kipferlia</taxon>
    </lineage>
</organism>
<keyword evidence="2" id="KW-0677">Repeat</keyword>
<proteinExistence type="predicted"/>
<protein>
    <recommendedName>
        <fullName evidence="3">IFT122 second beta-propeller domain-containing protein</fullName>
    </recommendedName>
</protein>
<dbReference type="OrthoDB" id="10255582at2759"/>
<feature type="domain" description="IFT122 second beta-propeller" evidence="3">
    <location>
        <begin position="4"/>
        <end position="114"/>
    </location>
</feature>
<evidence type="ECO:0000313" key="5">
    <source>
        <dbReference type="Proteomes" id="UP000265618"/>
    </source>
</evidence>
<dbReference type="GO" id="GO:0061512">
    <property type="term" value="P:protein localization to cilium"/>
    <property type="evidence" value="ECO:0007669"/>
    <property type="project" value="TreeGrafter"/>
</dbReference>
<comment type="caution">
    <text evidence="4">The sequence shown here is derived from an EMBL/GenBank/DDBJ whole genome shotgun (WGS) entry which is preliminary data.</text>
</comment>
<dbReference type="GO" id="GO:0035721">
    <property type="term" value="P:intraciliary retrograde transport"/>
    <property type="evidence" value="ECO:0007669"/>
    <property type="project" value="TreeGrafter"/>
</dbReference>
<dbReference type="GO" id="GO:0030991">
    <property type="term" value="C:intraciliary transport particle A"/>
    <property type="evidence" value="ECO:0007669"/>
    <property type="project" value="TreeGrafter"/>
</dbReference>
<dbReference type="Gene3D" id="1.25.40.470">
    <property type="match status" value="1"/>
</dbReference>
<dbReference type="GO" id="GO:1905515">
    <property type="term" value="P:non-motile cilium assembly"/>
    <property type="evidence" value="ECO:0007669"/>
    <property type="project" value="TreeGrafter"/>
</dbReference>